<dbReference type="InterPro" id="IPR056457">
    <property type="entry name" value="DOP1_C"/>
</dbReference>
<feature type="domain" description="DOP1-like C-terminal" evidence="1">
    <location>
        <begin position="10"/>
        <end position="280"/>
    </location>
</feature>
<accession>A0A504YIL9</accession>
<dbReference type="OrthoDB" id="6270013at2759"/>
<dbReference type="STRING" id="46835.A0A504YIL9"/>
<dbReference type="GO" id="GO:0005802">
    <property type="term" value="C:trans-Golgi network"/>
    <property type="evidence" value="ECO:0007669"/>
    <property type="project" value="TreeGrafter"/>
</dbReference>
<dbReference type="AlphaFoldDB" id="A0A504YIL9"/>
<dbReference type="GO" id="GO:0005829">
    <property type="term" value="C:cytosol"/>
    <property type="evidence" value="ECO:0007669"/>
    <property type="project" value="GOC"/>
</dbReference>
<organism evidence="2 3">
    <name type="scientific">Fasciola gigantica</name>
    <name type="common">Giant liver fluke</name>
    <dbReference type="NCBI Taxonomy" id="46835"/>
    <lineage>
        <taxon>Eukaryota</taxon>
        <taxon>Metazoa</taxon>
        <taxon>Spiralia</taxon>
        <taxon>Lophotrochozoa</taxon>
        <taxon>Platyhelminthes</taxon>
        <taxon>Trematoda</taxon>
        <taxon>Digenea</taxon>
        <taxon>Plagiorchiida</taxon>
        <taxon>Echinostomata</taxon>
        <taxon>Echinostomatoidea</taxon>
        <taxon>Fasciolidae</taxon>
        <taxon>Fasciola</taxon>
    </lineage>
</organism>
<reference evidence="2 3" key="1">
    <citation type="submission" date="2019-04" db="EMBL/GenBank/DDBJ databases">
        <title>Annotation for the trematode Fasciola gigantica.</title>
        <authorList>
            <person name="Choi Y.-J."/>
        </authorList>
    </citation>
    <scope>NUCLEOTIDE SEQUENCE [LARGE SCALE GENOMIC DNA]</scope>
    <source>
        <strain evidence="2">Uganda_cow_1</strain>
    </source>
</reference>
<dbReference type="EMBL" id="SUNJ01007966">
    <property type="protein sequence ID" value="TPP61602.1"/>
    <property type="molecule type" value="Genomic_DNA"/>
</dbReference>
<dbReference type="GO" id="GO:0006895">
    <property type="term" value="P:Golgi to endosome transport"/>
    <property type="evidence" value="ECO:0007669"/>
    <property type="project" value="InterPro"/>
</dbReference>
<sequence>MAGFLDVVYRSDEKDRVSTFLTVILNNVFPYLRVRMTSNSDRFLAASRLLASVSSYQYTRRSWRREVLDLLYEPVFFQMSPTVLQNWNVIIDNLMTQDKNTFKEALVRLTFSQPAGLNLFSNKEIEHDLRAACLKKLSYLVYASEADQYAKSMPDLLERLTECLRLGQGLIPQVHAQVFIFARTLLSRMSAVQLTSLWPIIIPEVIMVFKALANFLSLCSKQSNGKSVERKNDTKPPTAKELSMYLGACKFLATCLLLPEYKVPQFPFYRWIFVNDSLSFTGDTTISLKTPPDSSPQSFIPYVTEVTQLIQDSPLINQFKSVDRPNFSPVQGCLHILALDRLDQICELAPFLFSLEKKSDSTANLASSPTVENGVLLELALEAALAQEFPEPITSR</sequence>
<gene>
    <name evidence="2" type="ORF">FGIG_07347</name>
</gene>
<proteinExistence type="predicted"/>
<dbReference type="InterPro" id="IPR040314">
    <property type="entry name" value="DOP1"/>
</dbReference>
<dbReference type="Pfam" id="PF24598">
    <property type="entry name" value="DOP1_C"/>
    <property type="match status" value="1"/>
</dbReference>
<dbReference type="PANTHER" id="PTHR14042">
    <property type="entry name" value="DOPEY-RELATED"/>
    <property type="match status" value="1"/>
</dbReference>
<protein>
    <submittedName>
        <fullName evidence="2">Protein dopey-2</fullName>
    </submittedName>
</protein>
<keyword evidence="3" id="KW-1185">Reference proteome</keyword>
<dbReference type="PANTHER" id="PTHR14042:SF24">
    <property type="entry name" value="PROTEIN DOPEY-1 HOMOLOG"/>
    <property type="match status" value="1"/>
</dbReference>
<dbReference type="GO" id="GO:0005768">
    <property type="term" value="C:endosome"/>
    <property type="evidence" value="ECO:0007669"/>
    <property type="project" value="TreeGrafter"/>
</dbReference>
<evidence type="ECO:0000313" key="2">
    <source>
        <dbReference type="EMBL" id="TPP61602.1"/>
    </source>
</evidence>
<evidence type="ECO:0000313" key="3">
    <source>
        <dbReference type="Proteomes" id="UP000316759"/>
    </source>
</evidence>
<name>A0A504YIL9_FASGI</name>
<comment type="caution">
    <text evidence="2">The sequence shown here is derived from an EMBL/GenBank/DDBJ whole genome shotgun (WGS) entry which is preliminary data.</text>
</comment>
<dbReference type="Proteomes" id="UP000316759">
    <property type="component" value="Unassembled WGS sequence"/>
</dbReference>
<evidence type="ECO:0000259" key="1">
    <source>
        <dbReference type="Pfam" id="PF24598"/>
    </source>
</evidence>